<dbReference type="Pfam" id="PF06722">
    <property type="entry name" value="EryCIII-like_C"/>
    <property type="match status" value="1"/>
</dbReference>
<reference evidence="4 5" key="1">
    <citation type="submission" date="2018-08" db="EMBL/GenBank/DDBJ databases">
        <title>Draft genome of the lignicolous fungus Coniochaeta pulveracea.</title>
        <authorList>
            <person name="Borstlap C.J."/>
            <person name="De Witt R.N."/>
            <person name="Botha A."/>
            <person name="Volschenk H."/>
        </authorList>
    </citation>
    <scope>NUCLEOTIDE SEQUENCE [LARGE SCALE GENOMIC DNA]</scope>
    <source>
        <strain evidence="4 5">CAB683</strain>
    </source>
</reference>
<dbReference type="InterPro" id="IPR010610">
    <property type="entry name" value="EryCIII-like_C"/>
</dbReference>
<dbReference type="STRING" id="177199.A0A420YIU1"/>
<sequence>MASPPPKRVLLLTNFEHGQANVFLATAHALLTLPDEHVEVHFASFSPIAKHVESTSAYALSHPPSPSYQAKPIIFHALPGLPMNKAWSRPEFEAENDGSRHSQGILQAWRRMQILLKCTLPWTGPEFMEIFNGVVDVVQRVNPHITAVDPAFSPGLTALRHLGRKYVILSPNTIKDFAMPFQPLGEALWKYPCIGAPFQYPIPWRQVPLNVLLIFFALLVSMLDPHQSKIQRYVGEHTNPPAKLTTLNGLSLGPPSRGVKILVANRLALEFPLKVLPPHVIPVGPIIRPVPKLEEVDPEMCSWLRRGPTVYVNLGTHVAMSEGSALEMAWALRSAINAWRERERTDKDLGTLQVLWKLSLELGCDGNLPKEQHVQQSIRSVLGQEIEDGHVRIVKWIEAEPIAVLAEKTIVCAVHHGGANSFLETISAGIPQVILPVWMDTFDFARRVELLGIGRWGNKTSSHSGAWGGELARALIEVLLGVEADRKRQKARQLAELCNKNNGGRDIAARLILKEIREGGTDGAEAISDVKLKKQDSCSKRSHTTIN</sequence>
<dbReference type="GO" id="GO:0008194">
    <property type="term" value="F:UDP-glycosyltransferase activity"/>
    <property type="evidence" value="ECO:0007669"/>
    <property type="project" value="InterPro"/>
</dbReference>
<comment type="caution">
    <text evidence="4">The sequence shown here is derived from an EMBL/GenBank/DDBJ whole genome shotgun (WGS) entry which is preliminary data.</text>
</comment>
<dbReference type="AlphaFoldDB" id="A0A420YIU1"/>
<gene>
    <name evidence="4" type="ORF">DL546_009303</name>
</gene>
<evidence type="ECO:0000313" key="5">
    <source>
        <dbReference type="Proteomes" id="UP000275385"/>
    </source>
</evidence>
<evidence type="ECO:0000256" key="2">
    <source>
        <dbReference type="ARBA" id="ARBA00022679"/>
    </source>
</evidence>
<evidence type="ECO:0000256" key="1">
    <source>
        <dbReference type="ARBA" id="ARBA00022676"/>
    </source>
</evidence>
<accession>A0A420YIU1</accession>
<keyword evidence="1" id="KW-0328">Glycosyltransferase</keyword>
<proteinExistence type="predicted"/>
<keyword evidence="5" id="KW-1185">Reference proteome</keyword>
<dbReference type="Gene3D" id="3.40.50.2000">
    <property type="entry name" value="Glycogen Phosphorylase B"/>
    <property type="match status" value="2"/>
</dbReference>
<evidence type="ECO:0000313" key="4">
    <source>
        <dbReference type="EMBL" id="RKU47696.1"/>
    </source>
</evidence>
<dbReference type="PANTHER" id="PTHR48043:SF145">
    <property type="entry name" value="FI06409P-RELATED"/>
    <property type="match status" value="1"/>
</dbReference>
<dbReference type="Proteomes" id="UP000275385">
    <property type="component" value="Unassembled WGS sequence"/>
</dbReference>
<protein>
    <recommendedName>
        <fullName evidence="3">Erythromycin biosynthesis protein CIII-like C-terminal domain-containing protein</fullName>
    </recommendedName>
</protein>
<feature type="domain" description="Erythromycin biosynthesis protein CIII-like C-terminal" evidence="3">
    <location>
        <begin position="389"/>
        <end position="461"/>
    </location>
</feature>
<organism evidence="4 5">
    <name type="scientific">Coniochaeta pulveracea</name>
    <dbReference type="NCBI Taxonomy" id="177199"/>
    <lineage>
        <taxon>Eukaryota</taxon>
        <taxon>Fungi</taxon>
        <taxon>Dikarya</taxon>
        <taxon>Ascomycota</taxon>
        <taxon>Pezizomycotina</taxon>
        <taxon>Sordariomycetes</taxon>
        <taxon>Sordariomycetidae</taxon>
        <taxon>Coniochaetales</taxon>
        <taxon>Coniochaetaceae</taxon>
        <taxon>Coniochaeta</taxon>
    </lineage>
</organism>
<name>A0A420YIU1_9PEZI</name>
<evidence type="ECO:0000259" key="3">
    <source>
        <dbReference type="Pfam" id="PF06722"/>
    </source>
</evidence>
<dbReference type="InterPro" id="IPR002213">
    <property type="entry name" value="UDP_glucos_trans"/>
</dbReference>
<dbReference type="OrthoDB" id="5835829at2759"/>
<dbReference type="EMBL" id="QVQW01000008">
    <property type="protein sequence ID" value="RKU47696.1"/>
    <property type="molecule type" value="Genomic_DNA"/>
</dbReference>
<dbReference type="SUPFAM" id="SSF53756">
    <property type="entry name" value="UDP-Glycosyltransferase/glycogen phosphorylase"/>
    <property type="match status" value="1"/>
</dbReference>
<dbReference type="CDD" id="cd03784">
    <property type="entry name" value="GT1_Gtf-like"/>
    <property type="match status" value="1"/>
</dbReference>
<dbReference type="PANTHER" id="PTHR48043">
    <property type="entry name" value="EG:EG0003.4 PROTEIN-RELATED"/>
    <property type="match status" value="1"/>
</dbReference>
<dbReference type="GO" id="GO:0016758">
    <property type="term" value="F:hexosyltransferase activity"/>
    <property type="evidence" value="ECO:0007669"/>
    <property type="project" value="UniProtKB-ARBA"/>
</dbReference>
<dbReference type="InterPro" id="IPR050271">
    <property type="entry name" value="UDP-glycosyltransferase"/>
</dbReference>
<keyword evidence="2" id="KW-0808">Transferase</keyword>